<gene>
    <name evidence="2" type="ORF">DYB32_005239</name>
</gene>
<comment type="caution">
    <text evidence="2">The sequence shown here is derived from an EMBL/GenBank/DDBJ whole genome shotgun (WGS) entry which is preliminary data.</text>
</comment>
<proteinExistence type="predicted"/>
<evidence type="ECO:0000313" key="2">
    <source>
        <dbReference type="EMBL" id="RHY29305.1"/>
    </source>
</evidence>
<dbReference type="EMBL" id="QUSY01000457">
    <property type="protein sequence ID" value="RHY29305.1"/>
    <property type="molecule type" value="Genomic_DNA"/>
</dbReference>
<evidence type="ECO:0000256" key="1">
    <source>
        <dbReference type="SAM" id="MobiDB-lite"/>
    </source>
</evidence>
<dbReference type="Proteomes" id="UP000285060">
    <property type="component" value="Unassembled WGS sequence"/>
</dbReference>
<protein>
    <submittedName>
        <fullName evidence="2">Uncharacterized protein</fullName>
    </submittedName>
</protein>
<organism evidence="2 3">
    <name type="scientific">Aphanomyces invadans</name>
    <dbReference type="NCBI Taxonomy" id="157072"/>
    <lineage>
        <taxon>Eukaryota</taxon>
        <taxon>Sar</taxon>
        <taxon>Stramenopiles</taxon>
        <taxon>Oomycota</taxon>
        <taxon>Saprolegniomycetes</taxon>
        <taxon>Saprolegniales</taxon>
        <taxon>Verrucalvaceae</taxon>
        <taxon>Aphanomyces</taxon>
    </lineage>
</organism>
<keyword evidence="3" id="KW-1185">Reference proteome</keyword>
<feature type="compositionally biased region" description="Basic and acidic residues" evidence="1">
    <location>
        <begin position="104"/>
        <end position="124"/>
    </location>
</feature>
<dbReference type="PANTHER" id="PTHR37558:SF1">
    <property type="entry name" value="HTH CENPB-TYPE DOMAIN-CONTAINING PROTEIN"/>
    <property type="match status" value="1"/>
</dbReference>
<dbReference type="AlphaFoldDB" id="A0A418AV36"/>
<sequence>MGKAMHKQLAWSADMDLALLREVVRVEPYDGEYGTLTVRWKTIASSLSTLFECDIPYRSARDHFESMVERFKSTDKAQRLWGTGSEEEVTELVQLLQDLVDRQAASDEAKKSKKEKEQRRRDSLESTGSQLCLEAEQRVVKRQRSVSSASNKKEDQDAVTQSILEFEKKKHSDDHMYRMERLEFEKEEQKLRLAQMVESTKRNDQFERLLLEMGKLIQVVADKTK</sequence>
<reference evidence="2 3" key="1">
    <citation type="submission" date="2018-08" db="EMBL/GenBank/DDBJ databases">
        <title>Aphanomyces genome sequencing and annotation.</title>
        <authorList>
            <person name="Minardi D."/>
            <person name="Oidtmann B."/>
            <person name="Van Der Giezen M."/>
            <person name="Studholme D.J."/>
        </authorList>
    </citation>
    <scope>NUCLEOTIDE SEQUENCE [LARGE SCALE GENOMIC DNA]</scope>
    <source>
        <strain evidence="2 3">NJM0002</strain>
    </source>
</reference>
<dbReference type="VEuPathDB" id="FungiDB:H310_03851"/>
<dbReference type="VEuPathDB" id="FungiDB:H310_11308"/>
<accession>A0A418AV36</accession>
<evidence type="ECO:0000313" key="3">
    <source>
        <dbReference type="Proteomes" id="UP000285060"/>
    </source>
</evidence>
<name>A0A418AV36_9STRA</name>
<feature type="region of interest" description="Disordered" evidence="1">
    <location>
        <begin position="104"/>
        <end position="127"/>
    </location>
</feature>
<dbReference type="PANTHER" id="PTHR37558">
    <property type="entry name" value="HTH CENPB-TYPE DOMAIN-CONTAINING PROTEIN"/>
    <property type="match status" value="1"/>
</dbReference>